<protein>
    <recommendedName>
        <fullName evidence="3 6">Flagellar basal body rod protein FlgB</fullName>
    </recommendedName>
</protein>
<evidence type="ECO:0000313" key="8">
    <source>
        <dbReference type="Proteomes" id="UP000823616"/>
    </source>
</evidence>
<keyword evidence="7" id="KW-0966">Cell projection</keyword>
<evidence type="ECO:0000256" key="4">
    <source>
        <dbReference type="ARBA" id="ARBA00023143"/>
    </source>
</evidence>
<dbReference type="NCBIfam" id="TIGR01396">
    <property type="entry name" value="FlgB"/>
    <property type="match status" value="1"/>
</dbReference>
<reference evidence="7" key="2">
    <citation type="journal article" date="2021" name="PeerJ">
        <title>Extensive microbial diversity within the chicken gut microbiome revealed by metagenomics and culture.</title>
        <authorList>
            <person name="Gilroy R."/>
            <person name="Ravi A."/>
            <person name="Getino M."/>
            <person name="Pursley I."/>
            <person name="Horton D.L."/>
            <person name="Alikhan N.F."/>
            <person name="Baker D."/>
            <person name="Gharbi K."/>
            <person name="Hall N."/>
            <person name="Watson M."/>
            <person name="Adriaenssens E.M."/>
            <person name="Foster-Nyarko E."/>
            <person name="Jarju S."/>
            <person name="Secka A."/>
            <person name="Antonio M."/>
            <person name="Oren A."/>
            <person name="Chaudhuri R.R."/>
            <person name="La Ragione R."/>
            <person name="Hildebrand F."/>
            <person name="Pallen M.J."/>
        </authorList>
    </citation>
    <scope>NUCLEOTIDE SEQUENCE</scope>
    <source>
        <strain evidence="7">B3-4054</strain>
    </source>
</reference>
<keyword evidence="7" id="KW-0969">Cilium</keyword>
<comment type="caution">
    <text evidence="7">The sequence shown here is derived from an EMBL/GenBank/DDBJ whole genome shotgun (WGS) entry which is preliminary data.</text>
</comment>
<evidence type="ECO:0000256" key="5">
    <source>
        <dbReference type="ARBA" id="ARBA00024934"/>
    </source>
</evidence>
<evidence type="ECO:0000256" key="6">
    <source>
        <dbReference type="PIRNR" id="PIRNR002889"/>
    </source>
</evidence>
<keyword evidence="7" id="KW-0282">Flagellum</keyword>
<comment type="subcellular location">
    <subcellularLocation>
        <location evidence="1 6">Bacterial flagellum basal body</location>
    </subcellularLocation>
</comment>
<dbReference type="PIRSF" id="PIRSF002889">
    <property type="entry name" value="Rod_FlgB"/>
    <property type="match status" value="1"/>
</dbReference>
<organism evidence="7 8">
    <name type="scientific">Candidatus Avitreponema avistercoris</name>
    <dbReference type="NCBI Taxonomy" id="2840705"/>
    <lineage>
        <taxon>Bacteria</taxon>
        <taxon>Pseudomonadati</taxon>
        <taxon>Spirochaetota</taxon>
        <taxon>Spirochaetia</taxon>
        <taxon>Spirochaetales</taxon>
        <taxon>Candidatus Avitreponema</taxon>
    </lineage>
</organism>
<comment type="subunit">
    <text evidence="6">The basal body constitutes a major portion of the flagellar organelle and consists of a number of rings mounted on a central rod.</text>
</comment>
<reference evidence="7" key="1">
    <citation type="submission" date="2020-10" db="EMBL/GenBank/DDBJ databases">
        <authorList>
            <person name="Gilroy R."/>
        </authorList>
    </citation>
    <scope>NUCLEOTIDE SEQUENCE</scope>
    <source>
        <strain evidence="7">B3-4054</strain>
    </source>
</reference>
<dbReference type="GO" id="GO:0071973">
    <property type="term" value="P:bacterial-type flagellum-dependent cell motility"/>
    <property type="evidence" value="ECO:0007669"/>
    <property type="project" value="InterPro"/>
</dbReference>
<evidence type="ECO:0000256" key="1">
    <source>
        <dbReference type="ARBA" id="ARBA00004117"/>
    </source>
</evidence>
<name>A0A9D9EMM7_9SPIR</name>
<comment type="function">
    <text evidence="5 6">Structural component of flagellum, the bacterial motility apparatus. Part of the rod structure of flagellar basal body.</text>
</comment>
<dbReference type="AlphaFoldDB" id="A0A9D9EMM7"/>
<gene>
    <name evidence="7" type="primary">flgB</name>
    <name evidence="7" type="ORF">IAA96_05845</name>
</gene>
<evidence type="ECO:0000256" key="3">
    <source>
        <dbReference type="ARBA" id="ARBA00014376"/>
    </source>
</evidence>
<comment type="similarity">
    <text evidence="2 6">Belongs to the flagella basal body rod proteins family.</text>
</comment>
<sequence>MNSFERTTDLIHRALDVNMLRYSVSANNLANAGVPGFKRTMVNFESELKRALDSEKAAQGAFPLATAHPRHIPSGEFQDYRTVEPRRVLDYVSVSNANGNNVDAEQEAMELLRVQLNYILLTQMENFQFAQVTNLLTR</sequence>
<evidence type="ECO:0000313" key="7">
    <source>
        <dbReference type="EMBL" id="MBO8450612.1"/>
    </source>
</evidence>
<dbReference type="GO" id="GO:0030694">
    <property type="term" value="C:bacterial-type flagellum basal body, rod"/>
    <property type="evidence" value="ECO:0007669"/>
    <property type="project" value="InterPro"/>
</dbReference>
<keyword evidence="4 6" id="KW-0975">Bacterial flagellum</keyword>
<dbReference type="InterPro" id="IPR006300">
    <property type="entry name" value="FlgB"/>
</dbReference>
<evidence type="ECO:0000256" key="2">
    <source>
        <dbReference type="ARBA" id="ARBA00009677"/>
    </source>
</evidence>
<proteinExistence type="inferred from homology"/>
<dbReference type="Proteomes" id="UP000823616">
    <property type="component" value="Unassembled WGS sequence"/>
</dbReference>
<dbReference type="EMBL" id="JADIMS010000107">
    <property type="protein sequence ID" value="MBO8450612.1"/>
    <property type="molecule type" value="Genomic_DNA"/>
</dbReference>
<accession>A0A9D9EMM7</accession>